<evidence type="ECO:0000313" key="4">
    <source>
        <dbReference type="EMBL" id="KAF2721848.1"/>
    </source>
</evidence>
<feature type="transmembrane region" description="Helical" evidence="3">
    <location>
        <begin position="575"/>
        <end position="598"/>
    </location>
</feature>
<dbReference type="Gene3D" id="1.20.1250.20">
    <property type="entry name" value="MFS general substrate transporter like domains"/>
    <property type="match status" value="1"/>
</dbReference>
<evidence type="ECO:0000256" key="2">
    <source>
        <dbReference type="SAM" id="MobiDB-lite"/>
    </source>
</evidence>
<feature type="transmembrane region" description="Helical" evidence="3">
    <location>
        <begin position="228"/>
        <end position="248"/>
    </location>
</feature>
<accession>A0A9P4Q747</accession>
<feature type="transmembrane region" description="Helical" evidence="3">
    <location>
        <begin position="604"/>
        <end position="628"/>
    </location>
</feature>
<evidence type="ECO:0008006" key="6">
    <source>
        <dbReference type="Google" id="ProtNLM"/>
    </source>
</evidence>
<dbReference type="PANTHER" id="PTHR23524:SF1">
    <property type="entry name" value="MRH DOMAIN-CONTAINING PROTEIN-RELATED"/>
    <property type="match status" value="1"/>
</dbReference>
<dbReference type="GO" id="GO:0016020">
    <property type="term" value="C:membrane"/>
    <property type="evidence" value="ECO:0007669"/>
    <property type="project" value="UniProtKB-SubCell"/>
</dbReference>
<keyword evidence="3" id="KW-0812">Transmembrane</keyword>
<feature type="transmembrane region" description="Helical" evidence="3">
    <location>
        <begin position="268"/>
        <end position="287"/>
    </location>
</feature>
<keyword evidence="5" id="KW-1185">Reference proteome</keyword>
<dbReference type="InterPro" id="IPR036259">
    <property type="entry name" value="MFS_trans_sf"/>
</dbReference>
<dbReference type="SUPFAM" id="SSF103473">
    <property type="entry name" value="MFS general substrate transporter"/>
    <property type="match status" value="2"/>
</dbReference>
<feature type="region of interest" description="Disordered" evidence="2">
    <location>
        <begin position="520"/>
        <end position="557"/>
    </location>
</feature>
<feature type="transmembrane region" description="Helical" evidence="3">
    <location>
        <begin position="411"/>
        <end position="431"/>
    </location>
</feature>
<dbReference type="Pfam" id="PF07690">
    <property type="entry name" value="MFS_1"/>
    <property type="match status" value="1"/>
</dbReference>
<reference evidence="4" key="1">
    <citation type="journal article" date="2020" name="Stud. Mycol.">
        <title>101 Dothideomycetes genomes: a test case for predicting lifestyles and emergence of pathogens.</title>
        <authorList>
            <person name="Haridas S."/>
            <person name="Albert R."/>
            <person name="Binder M."/>
            <person name="Bloem J."/>
            <person name="Labutti K."/>
            <person name="Salamov A."/>
            <person name="Andreopoulos B."/>
            <person name="Baker S."/>
            <person name="Barry K."/>
            <person name="Bills G."/>
            <person name="Bluhm B."/>
            <person name="Cannon C."/>
            <person name="Castanera R."/>
            <person name="Culley D."/>
            <person name="Daum C."/>
            <person name="Ezra D."/>
            <person name="Gonzalez J."/>
            <person name="Henrissat B."/>
            <person name="Kuo A."/>
            <person name="Liang C."/>
            <person name="Lipzen A."/>
            <person name="Lutzoni F."/>
            <person name="Magnuson J."/>
            <person name="Mondo S."/>
            <person name="Nolan M."/>
            <person name="Ohm R."/>
            <person name="Pangilinan J."/>
            <person name="Park H.-J."/>
            <person name="Ramirez L."/>
            <person name="Alfaro M."/>
            <person name="Sun H."/>
            <person name="Tritt A."/>
            <person name="Yoshinaga Y."/>
            <person name="Zwiers L.-H."/>
            <person name="Turgeon B."/>
            <person name="Goodwin S."/>
            <person name="Spatafora J."/>
            <person name="Crous P."/>
            <person name="Grigoriev I."/>
        </authorList>
    </citation>
    <scope>NUCLEOTIDE SEQUENCE</scope>
    <source>
        <strain evidence="4">CBS 116435</strain>
    </source>
</reference>
<evidence type="ECO:0000256" key="3">
    <source>
        <dbReference type="SAM" id="Phobius"/>
    </source>
</evidence>
<feature type="transmembrane region" description="Helical" evidence="3">
    <location>
        <begin position="443"/>
        <end position="461"/>
    </location>
</feature>
<gene>
    <name evidence="4" type="ORF">K431DRAFT_284528</name>
</gene>
<organism evidence="4 5">
    <name type="scientific">Polychaeton citri CBS 116435</name>
    <dbReference type="NCBI Taxonomy" id="1314669"/>
    <lineage>
        <taxon>Eukaryota</taxon>
        <taxon>Fungi</taxon>
        <taxon>Dikarya</taxon>
        <taxon>Ascomycota</taxon>
        <taxon>Pezizomycotina</taxon>
        <taxon>Dothideomycetes</taxon>
        <taxon>Dothideomycetidae</taxon>
        <taxon>Capnodiales</taxon>
        <taxon>Capnodiaceae</taxon>
        <taxon>Polychaeton</taxon>
    </lineage>
</organism>
<evidence type="ECO:0000256" key="1">
    <source>
        <dbReference type="ARBA" id="ARBA00004141"/>
    </source>
</evidence>
<keyword evidence="3" id="KW-1133">Transmembrane helix</keyword>
<dbReference type="EMBL" id="MU003787">
    <property type="protein sequence ID" value="KAF2721848.1"/>
    <property type="molecule type" value="Genomic_DNA"/>
</dbReference>
<feature type="compositionally biased region" description="Low complexity" evidence="2">
    <location>
        <begin position="533"/>
        <end position="543"/>
    </location>
</feature>
<dbReference type="AlphaFoldDB" id="A0A9P4Q747"/>
<name>A0A9P4Q747_9PEZI</name>
<feature type="compositionally biased region" description="Basic and acidic residues" evidence="2">
    <location>
        <begin position="161"/>
        <end position="172"/>
    </location>
</feature>
<comment type="subcellular location">
    <subcellularLocation>
        <location evidence="1">Membrane</location>
        <topology evidence="1">Multi-pass membrane protein</topology>
    </subcellularLocation>
</comment>
<keyword evidence="3" id="KW-0472">Membrane</keyword>
<feature type="transmembrane region" description="Helical" evidence="3">
    <location>
        <begin position="358"/>
        <end position="380"/>
    </location>
</feature>
<dbReference type="PANTHER" id="PTHR23524">
    <property type="entry name" value="TRANSPORTER, PUTATIVE (AFU_ORTHOLOGUE AFUA_8G04850)-RELATED"/>
    <property type="match status" value="1"/>
</dbReference>
<feature type="compositionally biased region" description="Polar residues" evidence="2">
    <location>
        <begin position="547"/>
        <end position="557"/>
    </location>
</feature>
<dbReference type="InterPro" id="IPR011701">
    <property type="entry name" value="MFS"/>
</dbReference>
<sequence length="656" mass="69541">MPRFFPALTATRLQASAYLFGIALFSIAFLVFLNASISFVVTYVIGQHHNVGDTVGTLGFADELLALVACPMWGLLSDRVGVRTVATMGYCVVGFSLVCLVQSQRVYPDLLLARLGFSIGGAACSTMVTAVLPAMVTERKRSKEASDEDSVEAGSEGAISSRERWRPGHSRDSSGTGHTHTPSVCSELTITPQRYTSLGSDMRRTLFRREGEEQKKSGIGGGSDTSRLAGLVGMFTGLGALVALVVFLPLPAYLHENGEGWAKSVRSSFYIVASFAFTVAVFVFFGLRNLPGEENKSLSNLFRLPSNQSHKSDQEAGLGRAAANTQAAAAPSYTTLILESLKLGFTDPSISLGYLGGFVARASSVGVSLFIPLFVNAYFIRTGLCSPMEDDVNNPSGIKDNCKDAYKVAQALAGIAETAALICAPIFGWIGSGEKSVIWRKEWPLLTATIAGVIGYTLFGLMKNPDAFHGTGGSRWAFLAVVLIGVSQIGAIVCSLGLLARGIHGSEHVIELSTSKGISQPTAQQQEDHHTEANSAAHNNESAPLLNGTSTTSDSPTLASHTILRTQLKGSIAGIYSFAGGAGILLLTKLGGFLFDAWSPGAPFFMLAIANAALFVAVVVIGGARVILSRMLSKDRVEEDERQTAEPADSQVVFQT</sequence>
<feature type="transmembrane region" description="Helical" evidence="3">
    <location>
        <begin position="476"/>
        <end position="500"/>
    </location>
</feature>
<evidence type="ECO:0000313" key="5">
    <source>
        <dbReference type="Proteomes" id="UP000799441"/>
    </source>
</evidence>
<feature type="transmembrane region" description="Helical" evidence="3">
    <location>
        <begin position="20"/>
        <end position="45"/>
    </location>
</feature>
<comment type="caution">
    <text evidence="4">The sequence shown here is derived from an EMBL/GenBank/DDBJ whole genome shotgun (WGS) entry which is preliminary data.</text>
</comment>
<feature type="transmembrane region" description="Helical" evidence="3">
    <location>
        <begin position="85"/>
        <end position="103"/>
    </location>
</feature>
<dbReference type="GO" id="GO:0022857">
    <property type="term" value="F:transmembrane transporter activity"/>
    <property type="evidence" value="ECO:0007669"/>
    <property type="project" value="InterPro"/>
</dbReference>
<dbReference type="OrthoDB" id="18110at2759"/>
<feature type="compositionally biased region" description="Polar residues" evidence="2">
    <location>
        <begin position="173"/>
        <end position="184"/>
    </location>
</feature>
<feature type="transmembrane region" description="Helical" evidence="3">
    <location>
        <begin position="57"/>
        <end position="76"/>
    </location>
</feature>
<proteinExistence type="predicted"/>
<feature type="region of interest" description="Disordered" evidence="2">
    <location>
        <begin position="140"/>
        <end position="184"/>
    </location>
</feature>
<protein>
    <recommendedName>
        <fullName evidence="6">MFS general substrate transporter</fullName>
    </recommendedName>
</protein>
<feature type="transmembrane region" description="Helical" evidence="3">
    <location>
        <begin position="115"/>
        <end position="136"/>
    </location>
</feature>
<dbReference type="Proteomes" id="UP000799441">
    <property type="component" value="Unassembled WGS sequence"/>
</dbReference>